<feature type="compositionally biased region" description="Polar residues" evidence="1">
    <location>
        <begin position="736"/>
        <end position="752"/>
    </location>
</feature>
<dbReference type="SUPFAM" id="SSF47473">
    <property type="entry name" value="EF-hand"/>
    <property type="match status" value="1"/>
</dbReference>
<dbReference type="PANTHER" id="PTHR31323:SF14">
    <property type="entry name" value="MECHANOSENSITIVE ION CHANNEL PROTEIN MSY2"/>
    <property type="match status" value="1"/>
</dbReference>
<proteinExistence type="predicted"/>
<name>A0A2K0T228_9HYPO</name>
<dbReference type="PANTHER" id="PTHR31323">
    <property type="entry name" value="MECHANOSENSITIVE ION CHANNEL PROTEIN MSY2"/>
    <property type="match status" value="1"/>
</dbReference>
<evidence type="ECO:0000313" key="4">
    <source>
        <dbReference type="EMBL" id="PNP39581.1"/>
    </source>
</evidence>
<comment type="caution">
    <text evidence="4">The sequence shown here is derived from an EMBL/GenBank/DDBJ whole genome shotgun (WGS) entry which is preliminary data.</text>
</comment>
<dbReference type="GO" id="GO:0005509">
    <property type="term" value="F:calcium ion binding"/>
    <property type="evidence" value="ECO:0007669"/>
    <property type="project" value="InterPro"/>
</dbReference>
<feature type="region of interest" description="Disordered" evidence="1">
    <location>
        <begin position="719"/>
        <end position="771"/>
    </location>
</feature>
<keyword evidence="2" id="KW-1133">Transmembrane helix</keyword>
<dbReference type="Pfam" id="PF00924">
    <property type="entry name" value="MS_channel_2nd"/>
    <property type="match status" value="1"/>
</dbReference>
<dbReference type="InterPro" id="IPR010920">
    <property type="entry name" value="LSM_dom_sf"/>
</dbReference>
<reference evidence="4 5" key="1">
    <citation type="submission" date="2017-02" db="EMBL/GenBank/DDBJ databases">
        <title>Genomes of Trichoderma spp. with biocontrol activity.</title>
        <authorList>
            <person name="Gardiner D."/>
            <person name="Kazan K."/>
            <person name="Vos C."/>
            <person name="Harvey P."/>
        </authorList>
    </citation>
    <scope>NUCLEOTIDE SEQUENCE [LARGE SCALE GENOMIC DNA]</scope>
    <source>
        <strain evidence="4 5">A5MH</strain>
    </source>
</reference>
<keyword evidence="2" id="KW-0472">Membrane</keyword>
<sequence>MDTNYAYVPRKPVQTTTSSIDFISQEGDPSASSLTGGQYDTTYTGASDWSHQPLLPLPSAAVKSHRRRLFWWAVRYALVFIFIFVILLIPIIVLSDQGDLDDDAPIEAIIAAQRVNLGFYIALWLEITWVFAAFFDIIGLVLPYLFRFIARYVNSAHQRYWRVFKFMRRPICFLGTTVAAFVFFSAAIQDNPILLVDTDPEAWSDWNNVVSDVLQQLTLWMAFYLIEKVAISYIAIHYHYRRTGTTLERTKNIQQALIILYEASIYLHKVGDHTFSEEDAIIRNAKGDMKPSARVRLSSYFSRLGLDSYKFVSLFGNFISDDSDSHWLRPGSSYGTIERAWANPTAAAALARRIWLSLVPRGQYGLSESDVLEILGPNRAAEAKSLFTAIDANDSGYIPLDDFVGMVTEAGKQKHNIFKTIADMDHCINTLDWLFLLIIAAVMIFFIMLLYVPAIKEIQSVLSSLAIGLSFAIGRTINHLLTGIIFIFFDHPFDSGDVVRLCTPNLKDGIVCTVKRQSLTYTVFRRFDSNSDLQISNEELVRKSIENFTRSEINKQSITMFLDFRTSFKDLNKLQGMLETFIADNNRDYVPGSLAFNVTSLHELNKMEVRIVFTHRNNWSNEKLRSMRSNKFHCNLIAACRQIPLFKPGALLPGPGENGNPLYTAQLSVSDVTENIQKELQRRQGLRWDNEMKKEEIGAQSEDSDEEVAAKIEAAKKQAEAANEMKKTEKEAFQKVSRSVPQPQPVASSTGVNVPRATSGLRLAARHTEDA</sequence>
<gene>
    <name evidence="4" type="ORF">TGAMA5MH_08600</name>
</gene>
<evidence type="ECO:0000256" key="2">
    <source>
        <dbReference type="SAM" id="Phobius"/>
    </source>
</evidence>
<dbReference type="EMBL" id="MTYH01000081">
    <property type="protein sequence ID" value="PNP39581.1"/>
    <property type="molecule type" value="Genomic_DNA"/>
</dbReference>
<dbReference type="SUPFAM" id="SSF50182">
    <property type="entry name" value="Sm-like ribonucleoproteins"/>
    <property type="match status" value="1"/>
</dbReference>
<feature type="domain" description="EF-hand" evidence="3">
    <location>
        <begin position="378"/>
        <end position="413"/>
    </location>
</feature>
<dbReference type="AlphaFoldDB" id="A0A2K0T228"/>
<feature type="compositionally biased region" description="Basic and acidic residues" evidence="1">
    <location>
        <begin position="719"/>
        <end position="733"/>
    </location>
</feature>
<feature type="transmembrane region" description="Helical" evidence="2">
    <location>
        <begin position="433"/>
        <end position="452"/>
    </location>
</feature>
<feature type="transmembrane region" description="Helical" evidence="2">
    <location>
        <begin position="69"/>
        <end position="93"/>
    </location>
</feature>
<dbReference type="InterPro" id="IPR058650">
    <property type="entry name" value="Msy1/2-like"/>
</dbReference>
<evidence type="ECO:0000259" key="3">
    <source>
        <dbReference type="PROSITE" id="PS50222"/>
    </source>
</evidence>
<feature type="transmembrane region" description="Helical" evidence="2">
    <location>
        <begin position="171"/>
        <end position="188"/>
    </location>
</feature>
<dbReference type="Gene3D" id="1.10.238.10">
    <property type="entry name" value="EF-hand"/>
    <property type="match status" value="1"/>
</dbReference>
<accession>A0A2K0T228</accession>
<protein>
    <recommendedName>
        <fullName evidence="3">EF-hand domain-containing protein</fullName>
    </recommendedName>
</protein>
<dbReference type="GO" id="GO:0005262">
    <property type="term" value="F:calcium channel activity"/>
    <property type="evidence" value="ECO:0007669"/>
    <property type="project" value="TreeGrafter"/>
</dbReference>
<dbReference type="Proteomes" id="UP000236546">
    <property type="component" value="Unassembled WGS sequence"/>
</dbReference>
<dbReference type="InterPro" id="IPR011992">
    <property type="entry name" value="EF-hand-dom_pair"/>
</dbReference>
<dbReference type="GO" id="GO:0006874">
    <property type="term" value="P:intracellular calcium ion homeostasis"/>
    <property type="evidence" value="ECO:0007669"/>
    <property type="project" value="TreeGrafter"/>
</dbReference>
<dbReference type="PROSITE" id="PS50222">
    <property type="entry name" value="EF_HAND_2"/>
    <property type="match status" value="1"/>
</dbReference>
<dbReference type="InterPro" id="IPR002048">
    <property type="entry name" value="EF_hand_dom"/>
</dbReference>
<dbReference type="OrthoDB" id="544685at2759"/>
<feature type="transmembrane region" description="Helical" evidence="2">
    <location>
        <begin position="127"/>
        <end position="150"/>
    </location>
</feature>
<keyword evidence="2" id="KW-0812">Transmembrane</keyword>
<dbReference type="InterPro" id="IPR006685">
    <property type="entry name" value="MscS_channel_2nd"/>
</dbReference>
<organism evidence="4 5">
    <name type="scientific">Trichoderma gamsii</name>
    <dbReference type="NCBI Taxonomy" id="398673"/>
    <lineage>
        <taxon>Eukaryota</taxon>
        <taxon>Fungi</taxon>
        <taxon>Dikarya</taxon>
        <taxon>Ascomycota</taxon>
        <taxon>Pezizomycotina</taxon>
        <taxon>Sordariomycetes</taxon>
        <taxon>Hypocreomycetidae</taxon>
        <taxon>Hypocreales</taxon>
        <taxon>Hypocreaceae</taxon>
        <taxon>Trichoderma</taxon>
    </lineage>
</organism>
<evidence type="ECO:0000313" key="5">
    <source>
        <dbReference type="Proteomes" id="UP000236546"/>
    </source>
</evidence>
<evidence type="ECO:0000256" key="1">
    <source>
        <dbReference type="SAM" id="MobiDB-lite"/>
    </source>
</evidence>
<dbReference type="Pfam" id="PF25886">
    <property type="entry name" value="Msy1"/>
    <property type="match status" value="1"/>
</dbReference>
<dbReference type="GO" id="GO:0016020">
    <property type="term" value="C:membrane"/>
    <property type="evidence" value="ECO:0007669"/>
    <property type="project" value="InterPro"/>
</dbReference>